<name>X1LY35_9ZZZZ</name>
<accession>X1LY35</accession>
<dbReference type="InterPro" id="IPR014710">
    <property type="entry name" value="RmlC-like_jellyroll"/>
</dbReference>
<dbReference type="SUPFAM" id="SSF51182">
    <property type="entry name" value="RmlC-like cupins"/>
    <property type="match status" value="1"/>
</dbReference>
<protein>
    <recommendedName>
        <fullName evidence="2">Cupin 2 conserved barrel domain-containing protein</fullName>
    </recommendedName>
</protein>
<proteinExistence type="predicted"/>
<reference evidence="1" key="1">
    <citation type="journal article" date="2014" name="Front. Microbiol.">
        <title>High frequency of phylogenetically diverse reductive dehalogenase-homologous genes in deep subseafloor sedimentary metagenomes.</title>
        <authorList>
            <person name="Kawai M."/>
            <person name="Futagami T."/>
            <person name="Toyoda A."/>
            <person name="Takaki Y."/>
            <person name="Nishi S."/>
            <person name="Hori S."/>
            <person name="Arai W."/>
            <person name="Tsubouchi T."/>
            <person name="Morono Y."/>
            <person name="Uchiyama I."/>
            <person name="Ito T."/>
            <person name="Fujiyama A."/>
            <person name="Inagaki F."/>
            <person name="Takami H."/>
        </authorList>
    </citation>
    <scope>NUCLEOTIDE SEQUENCE</scope>
    <source>
        <strain evidence="1">Expedition CK06-06</strain>
    </source>
</reference>
<dbReference type="EMBL" id="BARU01046064">
    <property type="protein sequence ID" value="GAH99023.1"/>
    <property type="molecule type" value="Genomic_DNA"/>
</dbReference>
<comment type="caution">
    <text evidence="1">The sequence shown here is derived from an EMBL/GenBank/DDBJ whole genome shotgun (WGS) entry which is preliminary data.</text>
</comment>
<evidence type="ECO:0008006" key="2">
    <source>
        <dbReference type="Google" id="ProtNLM"/>
    </source>
</evidence>
<dbReference type="InterPro" id="IPR011051">
    <property type="entry name" value="RmlC_Cupin_sf"/>
</dbReference>
<organism evidence="1">
    <name type="scientific">marine sediment metagenome</name>
    <dbReference type="NCBI Taxonomy" id="412755"/>
    <lineage>
        <taxon>unclassified sequences</taxon>
        <taxon>metagenomes</taxon>
        <taxon>ecological metagenomes</taxon>
    </lineage>
</organism>
<sequence length="88" mass="10366">MIKKNYKEVENKEATLTDGTPVKNVYVRWVINKEDDGAQNFAMRRFEIRPDTKVPLHNHPQEHEIYILSGKGRFYDDSGKEENSKNKK</sequence>
<gene>
    <name evidence="1" type="ORF">S03H2_69640</name>
</gene>
<evidence type="ECO:0000313" key="1">
    <source>
        <dbReference type="EMBL" id="GAH99023.1"/>
    </source>
</evidence>
<dbReference type="Gene3D" id="2.60.120.10">
    <property type="entry name" value="Jelly Rolls"/>
    <property type="match status" value="1"/>
</dbReference>
<dbReference type="AlphaFoldDB" id="X1LY35"/>